<dbReference type="RefSeq" id="WP_250431691.1">
    <property type="nucleotide sequence ID" value="NZ_JALPRR010000004.1"/>
</dbReference>
<evidence type="ECO:0008006" key="5">
    <source>
        <dbReference type="Google" id="ProtNLM"/>
    </source>
</evidence>
<dbReference type="EMBL" id="JBHUIM010000003">
    <property type="protein sequence ID" value="MFD2248352.1"/>
    <property type="molecule type" value="Genomic_DNA"/>
</dbReference>
<organism evidence="3 4">
    <name type="scientific">Pontibacter ruber</name>
    <dbReference type="NCBI Taxonomy" id="1343895"/>
    <lineage>
        <taxon>Bacteria</taxon>
        <taxon>Pseudomonadati</taxon>
        <taxon>Bacteroidota</taxon>
        <taxon>Cytophagia</taxon>
        <taxon>Cytophagales</taxon>
        <taxon>Hymenobacteraceae</taxon>
        <taxon>Pontibacter</taxon>
    </lineage>
</organism>
<feature type="compositionally biased region" description="Gly residues" evidence="1">
    <location>
        <begin position="100"/>
        <end position="113"/>
    </location>
</feature>
<dbReference type="Proteomes" id="UP001597374">
    <property type="component" value="Unassembled WGS sequence"/>
</dbReference>
<feature type="region of interest" description="Disordered" evidence="1">
    <location>
        <begin position="45"/>
        <end position="119"/>
    </location>
</feature>
<evidence type="ECO:0000313" key="3">
    <source>
        <dbReference type="EMBL" id="MFD2248352.1"/>
    </source>
</evidence>
<evidence type="ECO:0000256" key="2">
    <source>
        <dbReference type="SAM" id="SignalP"/>
    </source>
</evidence>
<keyword evidence="4" id="KW-1185">Reference proteome</keyword>
<feature type="chain" id="PRO_5046754941" description="Lipoprotein" evidence="2">
    <location>
        <begin position="25"/>
        <end position="119"/>
    </location>
</feature>
<comment type="caution">
    <text evidence="3">The sequence shown here is derived from an EMBL/GenBank/DDBJ whole genome shotgun (WGS) entry which is preliminary data.</text>
</comment>
<gene>
    <name evidence="3" type="ORF">ACFSKP_18945</name>
</gene>
<dbReference type="PROSITE" id="PS51257">
    <property type="entry name" value="PROKAR_LIPOPROTEIN"/>
    <property type="match status" value="1"/>
</dbReference>
<sequence length="119" mass="12715">MQILRHVLLIIVAVTMLASCSSSRKTPKRTGRVIIIEDSKNVRVATGRKDNGLHKGWYKNPNNPHHPRTTNPGHTKHKGGSKGNTVIVKSHAAPAQKGNSGKGNGNSGKGNGNGKVKKK</sequence>
<feature type="signal peptide" evidence="2">
    <location>
        <begin position="1"/>
        <end position="24"/>
    </location>
</feature>
<evidence type="ECO:0000313" key="4">
    <source>
        <dbReference type="Proteomes" id="UP001597374"/>
    </source>
</evidence>
<reference evidence="4" key="1">
    <citation type="journal article" date="2019" name="Int. J. Syst. Evol. Microbiol.">
        <title>The Global Catalogue of Microorganisms (GCM) 10K type strain sequencing project: providing services to taxonomists for standard genome sequencing and annotation.</title>
        <authorList>
            <consortium name="The Broad Institute Genomics Platform"/>
            <consortium name="The Broad Institute Genome Sequencing Center for Infectious Disease"/>
            <person name="Wu L."/>
            <person name="Ma J."/>
        </authorList>
    </citation>
    <scope>NUCLEOTIDE SEQUENCE [LARGE SCALE GENOMIC DNA]</scope>
    <source>
        <strain evidence="4">CGMCC 4.1782</strain>
    </source>
</reference>
<accession>A0ABW5D0Z0</accession>
<protein>
    <recommendedName>
        <fullName evidence="5">Lipoprotein</fullName>
    </recommendedName>
</protein>
<evidence type="ECO:0000256" key="1">
    <source>
        <dbReference type="SAM" id="MobiDB-lite"/>
    </source>
</evidence>
<proteinExistence type="predicted"/>
<name>A0ABW5D0Z0_9BACT</name>
<keyword evidence="2" id="KW-0732">Signal</keyword>